<dbReference type="PANTHER" id="PTHR47572:SF4">
    <property type="entry name" value="LACTONASE DRP35"/>
    <property type="match status" value="1"/>
</dbReference>
<keyword evidence="4" id="KW-1185">Reference proteome</keyword>
<evidence type="ECO:0000313" key="3">
    <source>
        <dbReference type="EMBL" id="MFC5847117.1"/>
    </source>
</evidence>
<dbReference type="Gene3D" id="2.120.10.30">
    <property type="entry name" value="TolB, C-terminal domain"/>
    <property type="match status" value="1"/>
</dbReference>
<dbReference type="EMBL" id="JBHSOH010000003">
    <property type="protein sequence ID" value="MFC5847117.1"/>
    <property type="molecule type" value="Genomic_DNA"/>
</dbReference>
<evidence type="ECO:0000259" key="2">
    <source>
        <dbReference type="Pfam" id="PF08450"/>
    </source>
</evidence>
<dbReference type="Proteomes" id="UP001595979">
    <property type="component" value="Unassembled WGS sequence"/>
</dbReference>
<comment type="caution">
    <text evidence="3">The sequence shown here is derived from an EMBL/GenBank/DDBJ whole genome shotgun (WGS) entry which is preliminary data.</text>
</comment>
<dbReference type="InterPro" id="IPR013658">
    <property type="entry name" value="SGL"/>
</dbReference>
<keyword evidence="1" id="KW-0378">Hydrolase</keyword>
<dbReference type="Pfam" id="PF08450">
    <property type="entry name" value="SGL"/>
    <property type="match status" value="1"/>
</dbReference>
<dbReference type="InterPro" id="IPR051262">
    <property type="entry name" value="SMP-30/CGR1_Lactonase"/>
</dbReference>
<proteinExistence type="predicted"/>
<organism evidence="3 4">
    <name type="scientific">Deinococcus petrolearius</name>
    <dbReference type="NCBI Taxonomy" id="1751295"/>
    <lineage>
        <taxon>Bacteria</taxon>
        <taxon>Thermotogati</taxon>
        <taxon>Deinococcota</taxon>
        <taxon>Deinococci</taxon>
        <taxon>Deinococcales</taxon>
        <taxon>Deinococcaceae</taxon>
        <taxon>Deinococcus</taxon>
    </lineage>
</organism>
<accession>A0ABW1DEI6</accession>
<gene>
    <name evidence="3" type="ORF">ACFPQ6_02245</name>
</gene>
<reference evidence="4" key="1">
    <citation type="journal article" date="2019" name="Int. J. Syst. Evol. Microbiol.">
        <title>The Global Catalogue of Microorganisms (GCM) 10K type strain sequencing project: providing services to taxonomists for standard genome sequencing and annotation.</title>
        <authorList>
            <consortium name="The Broad Institute Genomics Platform"/>
            <consortium name="The Broad Institute Genome Sequencing Center for Infectious Disease"/>
            <person name="Wu L."/>
            <person name="Ma J."/>
        </authorList>
    </citation>
    <scope>NUCLEOTIDE SEQUENCE [LARGE SCALE GENOMIC DNA]</scope>
    <source>
        <strain evidence="4">CGMCC 1.15053</strain>
    </source>
</reference>
<dbReference type="PRINTS" id="PR01790">
    <property type="entry name" value="SMP30FAMILY"/>
</dbReference>
<feature type="domain" description="SMP-30/Gluconolactonase/LRE-like region" evidence="2">
    <location>
        <begin position="29"/>
        <end position="291"/>
    </location>
</feature>
<evidence type="ECO:0000313" key="4">
    <source>
        <dbReference type="Proteomes" id="UP001595979"/>
    </source>
</evidence>
<sequence length="308" mass="33680">MNLHATRPEFPELFPDGAAPRQLADGFTWTEGPTYVPARQAVFFSDVRQNRLLRWSDAGELADEMNPSHHQNGHCVDLQGRLIACSHGLRAVVRQEDDGSWTTLADRFGGGRLNSPNDVTLHPDGSLWFSDPTYGIDKPEEGYGGTKEQPGNFVYRLDPDGTLTAPIRDRVKPNGLVFVSPERLLVSDTGESRTHAYRLAPAPQDTPGLTWTGADAQPQAATHERAWFTVSPGKTDGLRVDEQGRIWSSAGDGVHVLTPDGEEIGRVVLSGTVTNLCFGGPQGNVLYMTTGSGFWCVKTRTRALDLTR</sequence>
<evidence type="ECO:0000256" key="1">
    <source>
        <dbReference type="ARBA" id="ARBA00022801"/>
    </source>
</evidence>
<dbReference type="InterPro" id="IPR011042">
    <property type="entry name" value="6-blade_b-propeller_TolB-like"/>
</dbReference>
<dbReference type="PANTHER" id="PTHR47572">
    <property type="entry name" value="LIPOPROTEIN-RELATED"/>
    <property type="match status" value="1"/>
</dbReference>
<protein>
    <submittedName>
        <fullName evidence="3">SMP-30/gluconolactonase/LRE family protein</fullName>
    </submittedName>
</protein>
<dbReference type="SUPFAM" id="SSF63829">
    <property type="entry name" value="Calcium-dependent phosphotriesterase"/>
    <property type="match status" value="1"/>
</dbReference>
<dbReference type="RefSeq" id="WP_380045955.1">
    <property type="nucleotide sequence ID" value="NZ_JBHSOH010000003.1"/>
</dbReference>
<name>A0ABW1DEI6_9DEIO</name>
<dbReference type="InterPro" id="IPR005511">
    <property type="entry name" value="SMP-30"/>
</dbReference>